<gene>
    <name evidence="6" type="ORF">DME_LOCUS7077</name>
</gene>
<dbReference type="PANTHER" id="PTHR16453">
    <property type="entry name" value="WD40 DOMAIN-CONTAINING PROTEIN MIO FAMILY MEMBER"/>
    <property type="match status" value="1"/>
</dbReference>
<keyword evidence="2" id="KW-0853">WD repeat</keyword>
<dbReference type="InterPro" id="IPR049092">
    <property type="entry name" value="MIOS_a-sol"/>
</dbReference>
<reference evidence="6 8" key="2">
    <citation type="submission" date="2018-11" db="EMBL/GenBank/DDBJ databases">
        <authorList>
            <consortium name="Pathogen Informatics"/>
        </authorList>
    </citation>
    <scope>NUCLEOTIDE SEQUENCE [LARGE SCALE GENOMIC DNA]</scope>
</reference>
<keyword evidence="8" id="KW-1185">Reference proteome</keyword>
<comment type="similarity">
    <text evidence="1">Belongs to the WD repeat mio family.</text>
</comment>
<evidence type="ECO:0000256" key="3">
    <source>
        <dbReference type="ARBA" id="ARBA00022737"/>
    </source>
</evidence>
<dbReference type="InterPro" id="IPR036322">
    <property type="entry name" value="WD40_repeat_dom_sf"/>
</dbReference>
<dbReference type="EMBL" id="UYYG01001158">
    <property type="protein sequence ID" value="VDN57104.1"/>
    <property type="molecule type" value="Genomic_DNA"/>
</dbReference>
<dbReference type="GO" id="GO:0034198">
    <property type="term" value="P:cellular response to amino acid starvation"/>
    <property type="evidence" value="ECO:0007669"/>
    <property type="project" value="TreeGrafter"/>
</dbReference>
<dbReference type="CDD" id="cd16691">
    <property type="entry name" value="mRING-H2-C3H3C2_Mio"/>
    <property type="match status" value="1"/>
</dbReference>
<dbReference type="InterPro" id="IPR037593">
    <property type="entry name" value="MIOS/Sea4"/>
</dbReference>
<dbReference type="Proteomes" id="UP000274756">
    <property type="component" value="Unassembled WGS sequence"/>
</dbReference>
<dbReference type="Pfam" id="PF21719">
    <property type="entry name" value="MIOS_a-sol"/>
    <property type="match status" value="1"/>
</dbReference>
<evidence type="ECO:0000313" key="9">
    <source>
        <dbReference type="WBParaSite" id="DME_0000271701-mRNA-1"/>
    </source>
</evidence>
<feature type="domain" description="MIOS-like alpha-solenoid" evidence="5">
    <location>
        <begin position="367"/>
        <end position="605"/>
    </location>
</feature>
<dbReference type="AlphaFoldDB" id="A0A0N4U6Y3"/>
<evidence type="ECO:0000259" key="4">
    <source>
        <dbReference type="Pfam" id="PF17034"/>
    </source>
</evidence>
<reference evidence="9" key="1">
    <citation type="submission" date="2016-04" db="UniProtKB">
        <authorList>
            <consortium name="WormBaseParasite"/>
        </authorList>
    </citation>
    <scope>IDENTIFICATION</scope>
</reference>
<protein>
    <submittedName>
        <fullName evidence="9">Zinc_ribbon_16 domain-containing protein</fullName>
    </submittedName>
</protein>
<dbReference type="Gene3D" id="2.130.10.10">
    <property type="entry name" value="YVTN repeat-like/Quinoprotein amine dehydrogenase"/>
    <property type="match status" value="1"/>
</dbReference>
<feature type="domain" description="GATOR2 complex protein MIO zinc-ribbon like" evidence="4">
    <location>
        <begin position="761"/>
        <end position="878"/>
    </location>
</feature>
<dbReference type="GO" id="GO:0005737">
    <property type="term" value="C:cytoplasm"/>
    <property type="evidence" value="ECO:0007669"/>
    <property type="project" value="TreeGrafter"/>
</dbReference>
<dbReference type="WBParaSite" id="DME_0000271701-mRNA-1">
    <property type="protein sequence ID" value="DME_0000271701-mRNA-1"/>
    <property type="gene ID" value="DME_0000271701"/>
</dbReference>
<dbReference type="GO" id="GO:1904263">
    <property type="term" value="P:positive regulation of TORC1 signaling"/>
    <property type="evidence" value="ECO:0007669"/>
    <property type="project" value="TreeGrafter"/>
</dbReference>
<dbReference type="InterPro" id="IPR015943">
    <property type="entry name" value="WD40/YVTN_repeat-like_dom_sf"/>
</dbReference>
<dbReference type="OrthoDB" id="341486at2759"/>
<dbReference type="InterPro" id="IPR031488">
    <property type="entry name" value="Zn_ribbon_mio"/>
</dbReference>
<evidence type="ECO:0000313" key="6">
    <source>
        <dbReference type="EMBL" id="VDN57104.1"/>
    </source>
</evidence>
<evidence type="ECO:0000259" key="5">
    <source>
        <dbReference type="Pfam" id="PF21719"/>
    </source>
</evidence>
<dbReference type="PANTHER" id="PTHR16453:SF9">
    <property type="entry name" value="GATOR COMPLEX PROTEIN MIOS"/>
    <property type="match status" value="1"/>
</dbReference>
<evidence type="ECO:0000313" key="7">
    <source>
        <dbReference type="Proteomes" id="UP000038040"/>
    </source>
</evidence>
<organism evidence="7 9">
    <name type="scientific">Dracunculus medinensis</name>
    <name type="common">Guinea worm</name>
    <dbReference type="NCBI Taxonomy" id="318479"/>
    <lineage>
        <taxon>Eukaryota</taxon>
        <taxon>Metazoa</taxon>
        <taxon>Ecdysozoa</taxon>
        <taxon>Nematoda</taxon>
        <taxon>Chromadorea</taxon>
        <taxon>Rhabditida</taxon>
        <taxon>Spirurina</taxon>
        <taxon>Dracunculoidea</taxon>
        <taxon>Dracunculidae</taxon>
        <taxon>Dracunculus</taxon>
    </lineage>
</organism>
<evidence type="ECO:0000256" key="1">
    <source>
        <dbReference type="ARBA" id="ARBA00009713"/>
    </source>
</evidence>
<sequence>MNRNVRWLHGEGDRFFVISAERFGVFSAESDFSPKLVDEIPLNNQSKSDQDRLRCFDLSILNNDNLALGYQNGKILVSKLAIDPDIRTLKNSLELNVDVSKPVSFLRFSPIASNYLAACFEGGRTVDYSLFIYDLNRIQFHPFRLNTADRINCSTWFSDDLNMLVVGCNRTLKLFDIREGTHQTYTKSMSSCIRALSSDSFNNYRFACMADDALHILDRRRLSSTHKIPLPDRKKNDSTNVELSWNPTTPNHLTFLRHCARSITDVLVFSDKVDNLGKEESRAPKLFGLSRISGFNWHPVDKYRLLLTGPEEASKSYSVRIVRVKPFVCVSSSPQGYIASSVNNELRLHEITPILENYHIVDIGSVMHQRAIDYYGCSGHLTLGSYIGSCKEVIDDCPFASSDLKWVWKWLFSMLNIVDWKYDVYGTWFPGILQIMQKDTSNSIVSERISVSDLLLGPMRIYRSKERSRILRYCEWPSYGNQSQLDAFVDENFAHRATESRAVAAALFFGNSLRMKNLLNTMIEKYRIANDNSLVEVEIFYEAIVQYKGIIDHWRSVSEGLRRTIRNPYFKMILTFLTGYCDSSLDLTMILHQEDIPLEDRIAFGALHLNDQLFVKGILSMFNETDLHMKLQGLFIVGLTRDIDTHILLGKYVDNTGDVQTASIMVIIGKCLESTSSDHLDGMEASINDTDLRTTIVDQAHFSQKHIIRTSSIICEYREMLNNWSLWIQRGRIDGLLLWQRNMEGKLPLASACSSEVEICCPFCRKGITVEKYDASSDLPRDTSKNLKTAGSPQLSSAKFRNTRELACQNCLKPLPKCVLCRGYMGSTVAAECADLGRSSSWFSWCQVCRHGGHISHLRHWFRSRSECPATGCMCKCQDIDTNISGSSSGRDWYCNCDDP</sequence>
<dbReference type="Pfam" id="PF17034">
    <property type="entry name" value="zinc_ribbon_16"/>
    <property type="match status" value="1"/>
</dbReference>
<name>A0A0N4U6Y3_DRAME</name>
<evidence type="ECO:0000256" key="2">
    <source>
        <dbReference type="ARBA" id="ARBA00022574"/>
    </source>
</evidence>
<proteinExistence type="inferred from homology"/>
<dbReference type="SUPFAM" id="SSF50978">
    <property type="entry name" value="WD40 repeat-like"/>
    <property type="match status" value="1"/>
</dbReference>
<dbReference type="STRING" id="318479.A0A0N4U6Y3"/>
<evidence type="ECO:0000313" key="8">
    <source>
        <dbReference type="Proteomes" id="UP000274756"/>
    </source>
</evidence>
<accession>A0A0N4U6Y3</accession>
<dbReference type="Proteomes" id="UP000038040">
    <property type="component" value="Unplaced"/>
</dbReference>
<keyword evidence="3" id="KW-0677">Repeat</keyword>